<dbReference type="AlphaFoldDB" id="W9AM74"/>
<evidence type="ECO:0000313" key="4">
    <source>
        <dbReference type="EMBL" id="GAQ16925.1"/>
    </source>
</evidence>
<dbReference type="PANTHER" id="PTHR43377">
    <property type="entry name" value="BILIVERDIN REDUCTASE A"/>
    <property type="match status" value="1"/>
</dbReference>
<evidence type="ECO:0000313" key="6">
    <source>
        <dbReference type="Proteomes" id="UP000052946"/>
    </source>
</evidence>
<dbReference type="eggNOG" id="COG0673">
    <property type="taxonomic scope" value="Bacteria"/>
</dbReference>
<comment type="caution">
    <text evidence="3">The sequence shown here is derived from an EMBL/GenBank/DDBJ whole genome shotgun (WGS) entry which is preliminary data.</text>
</comment>
<dbReference type="Proteomes" id="UP000028863">
    <property type="component" value="Unassembled WGS sequence"/>
</dbReference>
<feature type="domain" description="GFO/IDH/MocA-like oxidoreductase" evidence="2">
    <location>
        <begin position="131"/>
        <end position="259"/>
    </location>
</feature>
<organism evidence="3 5">
    <name type="scientific">Oceanobacillus picturae</name>
    <dbReference type="NCBI Taxonomy" id="171693"/>
    <lineage>
        <taxon>Bacteria</taxon>
        <taxon>Bacillati</taxon>
        <taxon>Bacillota</taxon>
        <taxon>Bacilli</taxon>
        <taxon>Bacillales</taxon>
        <taxon>Bacillaceae</taxon>
        <taxon>Oceanobacillus</taxon>
    </lineage>
</organism>
<reference evidence="6" key="3">
    <citation type="submission" date="2015-07" db="EMBL/GenBank/DDBJ databases">
        <title>Draft Genome Sequence of Oceanobacillus picturae Heshi-B3 that Was Isolated from Fermented Rice Bran with Aging Salted Mackerel, Which Was Named Heshiko as Traditional Fermented Seafood in Japan.</title>
        <authorList>
            <person name="Akuzawa S."/>
            <person name="Nakagawa J."/>
            <person name="Kanekatsu T."/>
            <person name="Kanesaki Y."/>
            <person name="Suzuki T."/>
        </authorList>
    </citation>
    <scope>NUCLEOTIDE SEQUENCE [LARGE SCALE GENOMIC DNA]</scope>
    <source>
        <strain evidence="6">Heshi-B3</strain>
    </source>
</reference>
<evidence type="ECO:0000313" key="3">
    <source>
        <dbReference type="EMBL" id="CDO03761.1"/>
    </source>
</evidence>
<evidence type="ECO:0000259" key="2">
    <source>
        <dbReference type="Pfam" id="PF22725"/>
    </source>
</evidence>
<gene>
    <name evidence="3" type="primary">ycjS_3</name>
    <name evidence="3" type="ORF">BN988_02279</name>
    <name evidence="4" type="ORF">OPHB3_0849</name>
</gene>
<evidence type="ECO:0000313" key="5">
    <source>
        <dbReference type="Proteomes" id="UP000028863"/>
    </source>
</evidence>
<dbReference type="InterPro" id="IPR036291">
    <property type="entry name" value="NAD(P)-bd_dom_sf"/>
</dbReference>
<dbReference type="EMBL" id="CCAX010000001">
    <property type="protein sequence ID" value="CDO03761.1"/>
    <property type="molecule type" value="Genomic_DNA"/>
</dbReference>
<dbReference type="SUPFAM" id="SSF51735">
    <property type="entry name" value="NAD(P)-binding Rossmann-fold domains"/>
    <property type="match status" value="1"/>
</dbReference>
<proteinExistence type="predicted"/>
<reference evidence="3 5" key="2">
    <citation type="submission" date="2014-03" db="EMBL/GenBank/DDBJ databases">
        <authorList>
            <person name="Urmite Genomes U."/>
        </authorList>
    </citation>
    <scope>NUCLEOTIDE SEQUENCE [LARGE SCALE GENOMIC DNA]</scope>
    <source>
        <strain evidence="3 5">S1</strain>
    </source>
</reference>
<dbReference type="GO" id="GO:0000166">
    <property type="term" value="F:nucleotide binding"/>
    <property type="evidence" value="ECO:0007669"/>
    <property type="project" value="InterPro"/>
</dbReference>
<dbReference type="Proteomes" id="UP000052946">
    <property type="component" value="Unassembled WGS sequence"/>
</dbReference>
<reference evidence="3 5" key="1">
    <citation type="submission" date="2014-03" db="EMBL/GenBank/DDBJ databases">
        <title>Draft genome sequencing of Oceanobacillus picturae strain S1 isolated from human gut.</title>
        <authorList>
            <person name="Croce O."/>
            <person name="Lagier J.C."/>
            <person name="Raoult D."/>
        </authorList>
    </citation>
    <scope>NUCLEOTIDE SEQUENCE [LARGE SCALE GENOMIC DNA]</scope>
    <source>
        <strain evidence="3 5">S1</strain>
    </source>
</reference>
<dbReference type="OrthoDB" id="9815825at2"/>
<dbReference type="RefSeq" id="WP_036576139.1">
    <property type="nucleotide sequence ID" value="NZ_BBXV01000011.1"/>
</dbReference>
<dbReference type="InterPro" id="IPR000683">
    <property type="entry name" value="Gfo/Idh/MocA-like_OxRdtase_N"/>
</dbReference>
<dbReference type="STRING" id="171693.BN988_02279"/>
<protein>
    <submittedName>
        <fullName evidence="4">Dehydrogenase</fullName>
    </submittedName>
    <submittedName>
        <fullName evidence="3">Putative oxidoreductase YcjS</fullName>
    </submittedName>
</protein>
<dbReference type="InterPro" id="IPR051450">
    <property type="entry name" value="Gfo/Idh/MocA_Oxidoreductases"/>
</dbReference>
<evidence type="ECO:0000259" key="1">
    <source>
        <dbReference type="Pfam" id="PF01408"/>
    </source>
</evidence>
<name>W9AM74_9BACI</name>
<dbReference type="Pfam" id="PF01408">
    <property type="entry name" value="GFO_IDH_MocA"/>
    <property type="match status" value="1"/>
</dbReference>
<feature type="domain" description="Gfo/Idh/MocA-like oxidoreductase N-terminal" evidence="1">
    <location>
        <begin position="4"/>
        <end position="123"/>
    </location>
</feature>
<dbReference type="InterPro" id="IPR055170">
    <property type="entry name" value="GFO_IDH_MocA-like_dom"/>
</dbReference>
<keyword evidence="5" id="KW-1185">Reference proteome</keyword>
<dbReference type="Gene3D" id="3.30.360.10">
    <property type="entry name" value="Dihydrodipicolinate Reductase, domain 2"/>
    <property type="match status" value="1"/>
</dbReference>
<accession>W9AM74</accession>
<dbReference type="Pfam" id="PF22725">
    <property type="entry name" value="GFO_IDH_MocA_C3"/>
    <property type="match status" value="1"/>
</dbReference>
<dbReference type="PANTHER" id="PTHR43377:SF1">
    <property type="entry name" value="BILIVERDIN REDUCTASE A"/>
    <property type="match status" value="1"/>
</dbReference>
<reference evidence="4 6" key="4">
    <citation type="journal article" date="2016" name="Genome Announc.">
        <title>Draft Genome Sequence of Oceanobacillus picturae Heshi-B3, Isolated from Fermented Rice Bran in a Traditional Japanese Seafood Dish.</title>
        <authorList>
            <person name="Akuzawa S."/>
            <person name="Nagaoka J."/>
            <person name="Kanekatsu M."/>
            <person name="Kanesaki Y."/>
            <person name="Suzuki T."/>
        </authorList>
    </citation>
    <scope>NUCLEOTIDE SEQUENCE [LARGE SCALE GENOMIC DNA]</scope>
    <source>
        <strain evidence="4 6">Heshi-B3</strain>
    </source>
</reference>
<dbReference type="SUPFAM" id="SSF55347">
    <property type="entry name" value="Glyceraldehyde-3-phosphate dehydrogenase-like, C-terminal domain"/>
    <property type="match status" value="1"/>
</dbReference>
<dbReference type="Gene3D" id="3.40.50.720">
    <property type="entry name" value="NAD(P)-binding Rossmann-like Domain"/>
    <property type="match status" value="1"/>
</dbReference>
<dbReference type="EMBL" id="BBXV01000011">
    <property type="protein sequence ID" value="GAQ16925.1"/>
    <property type="molecule type" value="Genomic_DNA"/>
</dbReference>
<sequence length="340" mass="36840">MTAVRVAVIGCGSIAKHRHLIEYDLQPGVEITAVCDIVEERAKAAAEKYGATAYTDYETLLKEEEVDAVSVCLPNYLHAPVSIAALEAGCHVLCEKPMATSREEAQQMIDAANKNEKKLMIAHNQRFVPSHQKARELIEQGEIGKIYSFRTAFGHGGPEGWSVDGKDSWFFQKEKAFIGAMGDLGVHKADLMRYLLGEEFTEVAGFVESSAKEGSDVDDNAVCILKSASGVVGTLAASWAYSAKEDNSTVIYGEKATLRLEDDPNFSLVAQYVSGEVVKYELGGIQTNDAGGQTTSKVIHHFITSITENTTPPIDGEDGKKSLEVILNALESAETKRICG</sequence>